<dbReference type="PANTHER" id="PTHR30237:SF2">
    <property type="entry name" value="MUREIN TETRAPEPTIDE CARBOXYPEPTIDASE"/>
    <property type="match status" value="1"/>
</dbReference>
<dbReference type="EMBL" id="LS974202">
    <property type="protein sequence ID" value="SSC14220.1"/>
    <property type="molecule type" value="Genomic_DNA"/>
</dbReference>
<reference evidence="10 11" key="1">
    <citation type="submission" date="2017-01" db="EMBL/GenBank/DDBJ databases">
        <authorList>
            <person name="Erauso G."/>
        </authorList>
    </citation>
    <scope>NUCLEOTIDE SEQUENCE [LARGE SCALE GENOMIC DNA]</scope>
    <source>
        <strain evidence="10">MESINF1</strain>
    </source>
</reference>
<dbReference type="InterPro" id="IPR027478">
    <property type="entry name" value="LdcA_N"/>
</dbReference>
<dbReference type="Pfam" id="PF17676">
    <property type="entry name" value="Peptidase_S66C"/>
    <property type="match status" value="1"/>
</dbReference>
<evidence type="ECO:0000256" key="7">
    <source>
        <dbReference type="SAM" id="SignalP"/>
    </source>
</evidence>
<dbReference type="GO" id="GO:0008236">
    <property type="term" value="F:serine-type peptidase activity"/>
    <property type="evidence" value="ECO:0007669"/>
    <property type="project" value="UniProtKB-KW"/>
</dbReference>
<keyword evidence="11" id="KW-1185">Reference proteome</keyword>
<feature type="active site" description="Charge relay system" evidence="6">
    <location>
        <position position="212"/>
    </location>
</feature>
<dbReference type="SUPFAM" id="SSF141986">
    <property type="entry name" value="LD-carboxypeptidase A C-terminal domain-like"/>
    <property type="match status" value="1"/>
</dbReference>
<dbReference type="KEGG" id="minf:MESINF_2780"/>
<evidence type="ECO:0000259" key="9">
    <source>
        <dbReference type="Pfam" id="PF17676"/>
    </source>
</evidence>
<evidence type="ECO:0000256" key="5">
    <source>
        <dbReference type="ARBA" id="ARBA00022825"/>
    </source>
</evidence>
<feature type="active site" description="Nucleophile" evidence="6">
    <location>
        <position position="119"/>
    </location>
</feature>
<dbReference type="PANTHER" id="PTHR30237">
    <property type="entry name" value="MURAMOYLTETRAPEPTIDE CARBOXYPEPTIDASE"/>
    <property type="match status" value="1"/>
</dbReference>
<dbReference type="InterPro" id="IPR029062">
    <property type="entry name" value="Class_I_gatase-like"/>
</dbReference>
<dbReference type="CDD" id="cd07025">
    <property type="entry name" value="Peptidase_S66"/>
    <property type="match status" value="1"/>
</dbReference>
<dbReference type="AlphaFoldDB" id="A0A7Z7PSV7"/>
<dbReference type="RefSeq" id="WP_169700620.1">
    <property type="nucleotide sequence ID" value="NZ_LS974202.1"/>
</dbReference>
<dbReference type="Proteomes" id="UP000250796">
    <property type="component" value="Chromosome MESINF"/>
</dbReference>
<dbReference type="GO" id="GO:0004180">
    <property type="term" value="F:carboxypeptidase activity"/>
    <property type="evidence" value="ECO:0007669"/>
    <property type="project" value="UniProtKB-KW"/>
</dbReference>
<dbReference type="InterPro" id="IPR027461">
    <property type="entry name" value="Carboxypeptidase_A_C_sf"/>
</dbReference>
<gene>
    <name evidence="10" type="ORF">MESINF_2780</name>
</gene>
<dbReference type="InterPro" id="IPR040921">
    <property type="entry name" value="Peptidase_S66C"/>
</dbReference>
<feature type="chain" id="PRO_5031153797" evidence="7">
    <location>
        <begin position="23"/>
        <end position="315"/>
    </location>
</feature>
<evidence type="ECO:0000259" key="8">
    <source>
        <dbReference type="Pfam" id="PF02016"/>
    </source>
</evidence>
<dbReference type="Gene3D" id="3.50.30.60">
    <property type="entry name" value="LD-carboxypeptidase A C-terminal domain-like"/>
    <property type="match status" value="1"/>
</dbReference>
<keyword evidence="2 10" id="KW-0121">Carboxypeptidase</keyword>
<keyword evidence="4" id="KW-0378">Hydrolase</keyword>
<dbReference type="PIRSF" id="PIRSF028757">
    <property type="entry name" value="LD-carboxypeptidase"/>
    <property type="match status" value="1"/>
</dbReference>
<evidence type="ECO:0000313" key="10">
    <source>
        <dbReference type="EMBL" id="SSC14220.1"/>
    </source>
</evidence>
<dbReference type="Pfam" id="PF02016">
    <property type="entry name" value="Peptidase_S66"/>
    <property type="match status" value="1"/>
</dbReference>
<evidence type="ECO:0000256" key="3">
    <source>
        <dbReference type="ARBA" id="ARBA00022670"/>
    </source>
</evidence>
<feature type="domain" description="LD-carboxypeptidase C-terminal" evidence="9">
    <location>
        <begin position="181"/>
        <end position="294"/>
    </location>
</feature>
<evidence type="ECO:0000256" key="4">
    <source>
        <dbReference type="ARBA" id="ARBA00022801"/>
    </source>
</evidence>
<comment type="similarity">
    <text evidence="1">Belongs to the peptidase S66 family.</text>
</comment>
<feature type="domain" description="LD-carboxypeptidase N-terminal" evidence="8">
    <location>
        <begin position="28"/>
        <end position="139"/>
    </location>
</feature>
<dbReference type="SUPFAM" id="SSF52317">
    <property type="entry name" value="Class I glutamine amidotransferase-like"/>
    <property type="match status" value="1"/>
</dbReference>
<dbReference type="InterPro" id="IPR040449">
    <property type="entry name" value="Peptidase_S66_N"/>
</dbReference>
<feature type="signal peptide" evidence="7">
    <location>
        <begin position="1"/>
        <end position="22"/>
    </location>
</feature>
<accession>A0A7Z7PSV7</accession>
<organism evidence="10 11">
    <name type="scientific">Mesotoga infera</name>
    <dbReference type="NCBI Taxonomy" id="1236046"/>
    <lineage>
        <taxon>Bacteria</taxon>
        <taxon>Thermotogati</taxon>
        <taxon>Thermotogota</taxon>
        <taxon>Thermotogae</taxon>
        <taxon>Kosmotogales</taxon>
        <taxon>Kosmotogaceae</taxon>
        <taxon>Mesotoga</taxon>
    </lineage>
</organism>
<evidence type="ECO:0000313" key="11">
    <source>
        <dbReference type="Proteomes" id="UP000250796"/>
    </source>
</evidence>
<dbReference type="GO" id="GO:0006508">
    <property type="term" value="P:proteolysis"/>
    <property type="evidence" value="ECO:0007669"/>
    <property type="project" value="UniProtKB-KW"/>
</dbReference>
<evidence type="ECO:0000256" key="1">
    <source>
        <dbReference type="ARBA" id="ARBA00010233"/>
    </source>
</evidence>
<proteinExistence type="inferred from homology"/>
<evidence type="ECO:0000256" key="6">
    <source>
        <dbReference type="PIRSR" id="PIRSR028757-1"/>
    </source>
</evidence>
<name>A0A7Z7PSV7_9BACT</name>
<keyword evidence="3" id="KW-0645">Protease</keyword>
<sequence length="315" mass="34920">MRKVWLMIMLLNFLLLSNSLSAGEIRTVFVTAPSSFPDRGKLDAGVAALRNAGFRVVVGRSCQVSLSPREKAQELNEAFSNPEYEAIITARGGYGSYNILDWLDWETIAANPKPLVGYSDITALLLAIYFKTGIITYHGPMVAVELGSDNQSLKNIMDLFNGNKIIRFNYVSMPVIPGSMTGRLIPANLSLFQALQGTEYLGSLKDAILVLEDVSESKESLERMIWNIAHINGFSLLRGVIFAGFTEIKNGDLNDIKRLINDYFLGKEIPVWIGMPSYHGDFPKLVLPVGQWVNVDMEKGIIEILDSPADVVEKK</sequence>
<dbReference type="InterPro" id="IPR003507">
    <property type="entry name" value="S66_fam"/>
</dbReference>
<protein>
    <submittedName>
        <fullName evidence="10">Peptidase U61 LD-carboxypeptidase A</fullName>
    </submittedName>
</protein>
<feature type="active site" description="Charge relay system" evidence="6">
    <location>
        <position position="279"/>
    </location>
</feature>
<keyword evidence="5" id="KW-0720">Serine protease</keyword>
<dbReference type="Gene3D" id="3.40.50.10740">
    <property type="entry name" value="Class I glutamine amidotransferase-like"/>
    <property type="match status" value="1"/>
</dbReference>
<keyword evidence="7" id="KW-0732">Signal</keyword>
<evidence type="ECO:0000256" key="2">
    <source>
        <dbReference type="ARBA" id="ARBA00022645"/>
    </source>
</evidence>